<proteinExistence type="predicted"/>
<dbReference type="AlphaFoldDB" id="A0A9D1NND6"/>
<dbReference type="GO" id="GO:0016757">
    <property type="term" value="F:glycosyltransferase activity"/>
    <property type="evidence" value="ECO:0007669"/>
    <property type="project" value="InterPro"/>
</dbReference>
<evidence type="ECO:0000313" key="3">
    <source>
        <dbReference type="EMBL" id="HIV09840.1"/>
    </source>
</evidence>
<dbReference type="Pfam" id="PF13439">
    <property type="entry name" value="Glyco_transf_4"/>
    <property type="match status" value="1"/>
</dbReference>
<sequence>MKTALLHYWLLSMRGGEQVLQAIARQFPEAPIYTHACRRSAIAPDLLAHPIHESLIAHLPQGRRRCQAYLPLMPLALRRWDFSGFDLLISSESGPVKGIRKPPHARHLCYCHTPMRYLWDLADDYYRRAGLAGRLAMRLFTPALRRYDLRSAECVDRFVANSAFVADRIRRVYGREAAVVYPPVAVDRFAAAPQRPRDYWLWLGALVPYKAPDVLIEAFRGLGERLVVAGDGPLLRTLRKAAPPNVTFLGRVPDAELPGLYAGAKGLLFPGVEDFGIVPVEAQAAGTPVLALRAGGALETVREGETGLFFDVPTPAAIRAAIEEAKSRRWDVAALRRNAARFAPEHFAAAFAAQLSALMAR</sequence>
<dbReference type="InterPro" id="IPR028098">
    <property type="entry name" value="Glyco_trans_4-like_N"/>
</dbReference>
<dbReference type="Pfam" id="PF00534">
    <property type="entry name" value="Glycos_transf_1"/>
    <property type="match status" value="1"/>
</dbReference>
<dbReference type="PANTHER" id="PTHR45947:SF3">
    <property type="entry name" value="SULFOQUINOVOSYL TRANSFERASE SQD2"/>
    <property type="match status" value="1"/>
</dbReference>
<comment type="caution">
    <text evidence="3">The sequence shown here is derived from an EMBL/GenBank/DDBJ whole genome shotgun (WGS) entry which is preliminary data.</text>
</comment>
<dbReference type="Proteomes" id="UP000886845">
    <property type="component" value="Unassembled WGS sequence"/>
</dbReference>
<gene>
    <name evidence="3" type="ORF">IAC79_06990</name>
</gene>
<dbReference type="EMBL" id="DVOR01000225">
    <property type="protein sequence ID" value="HIV09840.1"/>
    <property type="molecule type" value="Genomic_DNA"/>
</dbReference>
<protein>
    <submittedName>
        <fullName evidence="3">Glycosyltransferase</fullName>
    </submittedName>
</protein>
<dbReference type="PANTHER" id="PTHR45947">
    <property type="entry name" value="SULFOQUINOVOSYL TRANSFERASE SQD2"/>
    <property type="match status" value="1"/>
</dbReference>
<dbReference type="Gene3D" id="3.40.50.2000">
    <property type="entry name" value="Glycogen Phosphorylase B"/>
    <property type="match status" value="2"/>
</dbReference>
<dbReference type="InterPro" id="IPR001296">
    <property type="entry name" value="Glyco_trans_1"/>
</dbReference>
<name>A0A9D1NND6_9BACT</name>
<reference evidence="3" key="1">
    <citation type="submission" date="2020-10" db="EMBL/GenBank/DDBJ databases">
        <authorList>
            <person name="Gilroy R."/>
        </authorList>
    </citation>
    <scope>NUCLEOTIDE SEQUENCE</scope>
    <source>
        <strain evidence="3">35461</strain>
    </source>
</reference>
<dbReference type="SUPFAM" id="SSF53756">
    <property type="entry name" value="UDP-Glycosyltransferase/glycogen phosphorylase"/>
    <property type="match status" value="1"/>
</dbReference>
<organism evidence="3 4">
    <name type="scientific">Candidatus Spyradenecus faecavium</name>
    <dbReference type="NCBI Taxonomy" id="2840947"/>
    <lineage>
        <taxon>Bacteria</taxon>
        <taxon>Pseudomonadati</taxon>
        <taxon>Lentisphaerota</taxon>
        <taxon>Lentisphaeria</taxon>
        <taxon>Lentisphaerales</taxon>
        <taxon>Lentisphaeraceae</taxon>
        <taxon>Lentisphaeraceae incertae sedis</taxon>
        <taxon>Candidatus Spyradenecus</taxon>
    </lineage>
</organism>
<reference evidence="3" key="2">
    <citation type="journal article" date="2021" name="PeerJ">
        <title>Extensive microbial diversity within the chicken gut microbiome revealed by metagenomics and culture.</title>
        <authorList>
            <person name="Gilroy R."/>
            <person name="Ravi A."/>
            <person name="Getino M."/>
            <person name="Pursley I."/>
            <person name="Horton D.L."/>
            <person name="Alikhan N.F."/>
            <person name="Baker D."/>
            <person name="Gharbi K."/>
            <person name="Hall N."/>
            <person name="Watson M."/>
            <person name="Adriaenssens E.M."/>
            <person name="Foster-Nyarko E."/>
            <person name="Jarju S."/>
            <person name="Secka A."/>
            <person name="Antonio M."/>
            <person name="Oren A."/>
            <person name="Chaudhuri R.R."/>
            <person name="La Ragione R."/>
            <person name="Hildebrand F."/>
            <person name="Pallen M.J."/>
        </authorList>
    </citation>
    <scope>NUCLEOTIDE SEQUENCE</scope>
    <source>
        <strain evidence="3">35461</strain>
    </source>
</reference>
<evidence type="ECO:0000313" key="4">
    <source>
        <dbReference type="Proteomes" id="UP000886845"/>
    </source>
</evidence>
<evidence type="ECO:0000259" key="2">
    <source>
        <dbReference type="Pfam" id="PF13439"/>
    </source>
</evidence>
<dbReference type="InterPro" id="IPR050194">
    <property type="entry name" value="Glycosyltransferase_grp1"/>
</dbReference>
<feature type="domain" description="Glycosyl transferase family 1" evidence="1">
    <location>
        <begin position="197"/>
        <end position="339"/>
    </location>
</feature>
<evidence type="ECO:0000259" key="1">
    <source>
        <dbReference type="Pfam" id="PF00534"/>
    </source>
</evidence>
<feature type="domain" description="Glycosyltransferase subfamily 4-like N-terminal" evidence="2">
    <location>
        <begin position="14"/>
        <end position="188"/>
    </location>
</feature>
<accession>A0A9D1NND6</accession>